<keyword evidence="3" id="KW-1185">Reference proteome</keyword>
<organism evidence="2 3">
    <name type="scientific">Aromatoleum buckelii</name>
    <dbReference type="NCBI Taxonomy" id="200254"/>
    <lineage>
        <taxon>Bacteria</taxon>
        <taxon>Pseudomonadati</taxon>
        <taxon>Pseudomonadota</taxon>
        <taxon>Betaproteobacteria</taxon>
        <taxon>Rhodocyclales</taxon>
        <taxon>Rhodocyclaceae</taxon>
        <taxon>Aromatoleum</taxon>
    </lineage>
</organism>
<proteinExistence type="predicted"/>
<dbReference type="EMBL" id="WTVH01000007">
    <property type="protein sequence ID" value="NMF92751.1"/>
    <property type="molecule type" value="Genomic_DNA"/>
</dbReference>
<dbReference type="CDD" id="cd06989">
    <property type="entry name" value="cupin_DRT102"/>
    <property type="match status" value="1"/>
</dbReference>
<feature type="chain" id="PRO_5045106879" evidence="1">
    <location>
        <begin position="26"/>
        <end position="160"/>
    </location>
</feature>
<dbReference type="SUPFAM" id="SSF51182">
    <property type="entry name" value="RmlC-like cupins"/>
    <property type="match status" value="1"/>
</dbReference>
<evidence type="ECO:0000313" key="2">
    <source>
        <dbReference type="EMBL" id="NMF92751.1"/>
    </source>
</evidence>
<dbReference type="InterPro" id="IPR011051">
    <property type="entry name" value="RmlC_Cupin_sf"/>
</dbReference>
<dbReference type="RefSeq" id="WP_169198051.1">
    <property type="nucleotide sequence ID" value="NZ_WTVH02000010.1"/>
</dbReference>
<dbReference type="Gene3D" id="2.60.120.10">
    <property type="entry name" value="Jelly Rolls"/>
    <property type="match status" value="1"/>
</dbReference>
<reference evidence="2" key="1">
    <citation type="submission" date="2019-12" db="EMBL/GenBank/DDBJ databases">
        <title>Comparative genomics gives insights into the taxonomy of the Azoarcus-Aromatoleum group and reveals separate origins of nif in the plant-associated Azoarcus and non-plant-associated Aromatoleum sub-groups.</title>
        <authorList>
            <person name="Lafos M."/>
            <person name="Maluk M."/>
            <person name="Batista M."/>
            <person name="Junghare M."/>
            <person name="Carmona M."/>
            <person name="Faoro H."/>
            <person name="Cruz L.M."/>
            <person name="Battistoni F."/>
            <person name="De Souza E."/>
            <person name="Pedrosa F."/>
            <person name="Chen W.-M."/>
            <person name="Poole P.S."/>
            <person name="Dixon R.A."/>
            <person name="James E.K."/>
        </authorList>
    </citation>
    <scope>NUCLEOTIDE SEQUENCE</scope>
    <source>
        <strain evidence="2">U120</strain>
    </source>
</reference>
<accession>A0ABX1MZM5</accession>
<dbReference type="InterPro" id="IPR014710">
    <property type="entry name" value="RmlC-like_jellyroll"/>
</dbReference>
<protein>
    <submittedName>
        <fullName evidence="2">DUF4437 domain-containing protein</fullName>
    </submittedName>
</protein>
<feature type="signal peptide" evidence="1">
    <location>
        <begin position="1"/>
        <end position="25"/>
    </location>
</feature>
<comment type="caution">
    <text evidence="2">The sequence shown here is derived from an EMBL/GenBank/DDBJ whole genome shotgun (WGS) entry which is preliminary data.</text>
</comment>
<evidence type="ECO:0000313" key="3">
    <source>
        <dbReference type="Proteomes" id="UP000601990"/>
    </source>
</evidence>
<evidence type="ECO:0000256" key="1">
    <source>
        <dbReference type="SAM" id="SignalP"/>
    </source>
</evidence>
<dbReference type="Pfam" id="PF14499">
    <property type="entry name" value="DUF4437"/>
    <property type="match status" value="1"/>
</dbReference>
<gene>
    <name evidence="2" type="ORF">GO608_05345</name>
</gene>
<keyword evidence="1" id="KW-0732">Signal</keyword>
<dbReference type="Proteomes" id="UP000601990">
    <property type="component" value="Unassembled WGS sequence"/>
</dbReference>
<dbReference type="InterPro" id="IPR028013">
    <property type="entry name" value="DUF4437"/>
</dbReference>
<sequence length="160" mass="16782">MRSLKFVTMLSAFILSGLVTPAAMAAEAGTEGLISIVPSEIKWADAPSVGPGAKIAVLEGDLKQAVPITFRLKLPPNFTIPLHTHPLLERVTVLSGTFHLGVGETVDKAKARAYPPGSVTMIPAGMPMFAYTSAEETILQIHGTGPWGISYLDSGAAGKK</sequence>
<name>A0ABX1MZM5_9RHOO</name>